<dbReference type="PANTHER" id="PTHR43272:SF33">
    <property type="entry name" value="AMP-BINDING DOMAIN-CONTAINING PROTEIN-RELATED"/>
    <property type="match status" value="1"/>
</dbReference>
<dbReference type="GO" id="GO:0016020">
    <property type="term" value="C:membrane"/>
    <property type="evidence" value="ECO:0007669"/>
    <property type="project" value="TreeGrafter"/>
</dbReference>
<dbReference type="InterPro" id="IPR020845">
    <property type="entry name" value="AMP-binding_CS"/>
</dbReference>
<dbReference type="PANTHER" id="PTHR43272">
    <property type="entry name" value="LONG-CHAIN-FATTY-ACID--COA LIGASE"/>
    <property type="match status" value="1"/>
</dbReference>
<keyword evidence="1" id="KW-0547">Nucleotide-binding</keyword>
<evidence type="ECO:0000256" key="4">
    <source>
        <dbReference type="SAM" id="MobiDB-lite"/>
    </source>
</evidence>
<evidence type="ECO:0000313" key="8">
    <source>
        <dbReference type="Proteomes" id="UP000823936"/>
    </source>
</evidence>
<feature type="transmembrane region" description="Helical" evidence="5">
    <location>
        <begin position="100"/>
        <end position="119"/>
    </location>
</feature>
<feature type="compositionally biased region" description="Basic and acidic residues" evidence="4">
    <location>
        <begin position="594"/>
        <end position="603"/>
    </location>
</feature>
<keyword evidence="2" id="KW-0067">ATP-binding</keyword>
<evidence type="ECO:0000256" key="3">
    <source>
        <dbReference type="ARBA" id="ARBA00024484"/>
    </source>
</evidence>
<keyword evidence="5" id="KW-0472">Membrane</keyword>
<dbReference type="InterPro" id="IPR045851">
    <property type="entry name" value="AMP-bd_C_sf"/>
</dbReference>
<dbReference type="Proteomes" id="UP000823936">
    <property type="component" value="Unassembled WGS sequence"/>
</dbReference>
<evidence type="ECO:0000256" key="1">
    <source>
        <dbReference type="ARBA" id="ARBA00022741"/>
    </source>
</evidence>
<dbReference type="AlphaFoldDB" id="A0A9D1PU60"/>
<reference evidence="7" key="2">
    <citation type="submission" date="2021-04" db="EMBL/GenBank/DDBJ databases">
        <authorList>
            <person name="Gilroy R."/>
        </authorList>
    </citation>
    <scope>NUCLEOTIDE SEQUENCE</scope>
    <source>
        <strain evidence="7">Gambia11-129</strain>
    </source>
</reference>
<organism evidence="7 8">
    <name type="scientific">Candidatus Ornithospirochaeta avicola</name>
    <dbReference type="NCBI Taxonomy" id="2840896"/>
    <lineage>
        <taxon>Bacteria</taxon>
        <taxon>Pseudomonadati</taxon>
        <taxon>Spirochaetota</taxon>
        <taxon>Spirochaetia</taxon>
        <taxon>Spirochaetales</taxon>
        <taxon>Spirochaetaceae</taxon>
        <taxon>Spirochaetaceae incertae sedis</taxon>
        <taxon>Candidatus Ornithospirochaeta</taxon>
    </lineage>
</organism>
<evidence type="ECO:0000259" key="6">
    <source>
        <dbReference type="Pfam" id="PF00501"/>
    </source>
</evidence>
<feature type="compositionally biased region" description="Basic residues" evidence="4">
    <location>
        <begin position="582"/>
        <end position="593"/>
    </location>
</feature>
<feature type="region of interest" description="Disordered" evidence="4">
    <location>
        <begin position="570"/>
        <end position="603"/>
    </location>
</feature>
<dbReference type="EMBL" id="DXHU01000023">
    <property type="protein sequence ID" value="HIV99295.1"/>
    <property type="molecule type" value="Genomic_DNA"/>
</dbReference>
<dbReference type="SUPFAM" id="SSF56801">
    <property type="entry name" value="Acetyl-CoA synthetase-like"/>
    <property type="match status" value="1"/>
</dbReference>
<comment type="catalytic activity">
    <reaction evidence="3">
        <text>a long-chain fatty acid + ATP + CoA = a long-chain fatty acyl-CoA + AMP + diphosphate</text>
        <dbReference type="Rhea" id="RHEA:15421"/>
        <dbReference type="ChEBI" id="CHEBI:30616"/>
        <dbReference type="ChEBI" id="CHEBI:33019"/>
        <dbReference type="ChEBI" id="CHEBI:57287"/>
        <dbReference type="ChEBI" id="CHEBI:57560"/>
        <dbReference type="ChEBI" id="CHEBI:83139"/>
        <dbReference type="ChEBI" id="CHEBI:456215"/>
        <dbReference type="EC" id="6.2.1.3"/>
    </reaction>
    <physiologicalReaction direction="left-to-right" evidence="3">
        <dbReference type="Rhea" id="RHEA:15422"/>
    </physiologicalReaction>
</comment>
<dbReference type="PROSITE" id="PS00455">
    <property type="entry name" value="AMP_BINDING"/>
    <property type="match status" value="1"/>
</dbReference>
<comment type="caution">
    <text evidence="7">The sequence shown here is derived from an EMBL/GenBank/DDBJ whole genome shotgun (WGS) entry which is preliminary data.</text>
</comment>
<protein>
    <submittedName>
        <fullName evidence="7">AMP-binding protein</fullName>
    </submittedName>
</protein>
<keyword evidence="5" id="KW-1133">Transmembrane helix</keyword>
<feature type="domain" description="AMP-dependent synthetase/ligase" evidence="6">
    <location>
        <begin position="50"/>
        <end position="443"/>
    </location>
</feature>
<dbReference type="InterPro" id="IPR000873">
    <property type="entry name" value="AMP-dep_synth/lig_dom"/>
</dbReference>
<evidence type="ECO:0000313" key="7">
    <source>
        <dbReference type="EMBL" id="HIV99295.1"/>
    </source>
</evidence>
<keyword evidence="5" id="KW-0812">Transmembrane</keyword>
<dbReference type="GO" id="GO:0004467">
    <property type="term" value="F:long-chain fatty acid-CoA ligase activity"/>
    <property type="evidence" value="ECO:0007669"/>
    <property type="project" value="UniProtKB-EC"/>
</dbReference>
<gene>
    <name evidence="7" type="ORF">IAB12_05930</name>
</gene>
<dbReference type="InterPro" id="IPR042099">
    <property type="entry name" value="ANL_N_sf"/>
</dbReference>
<dbReference type="GO" id="GO:0005524">
    <property type="term" value="F:ATP binding"/>
    <property type="evidence" value="ECO:0007669"/>
    <property type="project" value="UniProtKB-KW"/>
</dbReference>
<evidence type="ECO:0000256" key="2">
    <source>
        <dbReference type="ARBA" id="ARBA00022840"/>
    </source>
</evidence>
<dbReference type="Gene3D" id="3.30.300.30">
    <property type="match status" value="1"/>
</dbReference>
<reference evidence="7" key="1">
    <citation type="journal article" date="2021" name="PeerJ">
        <title>Extensive microbial diversity within the chicken gut microbiome revealed by metagenomics and culture.</title>
        <authorList>
            <person name="Gilroy R."/>
            <person name="Ravi A."/>
            <person name="Getino M."/>
            <person name="Pursley I."/>
            <person name="Horton D.L."/>
            <person name="Alikhan N.F."/>
            <person name="Baker D."/>
            <person name="Gharbi K."/>
            <person name="Hall N."/>
            <person name="Watson M."/>
            <person name="Adriaenssens E.M."/>
            <person name="Foster-Nyarko E."/>
            <person name="Jarju S."/>
            <person name="Secka A."/>
            <person name="Antonio M."/>
            <person name="Oren A."/>
            <person name="Chaudhuri R.R."/>
            <person name="La Ragione R."/>
            <person name="Hildebrand F."/>
            <person name="Pallen M.J."/>
        </authorList>
    </citation>
    <scope>NUCLEOTIDE SEQUENCE</scope>
    <source>
        <strain evidence="7">Gambia11-129</strain>
    </source>
</reference>
<dbReference type="Gene3D" id="3.40.50.12780">
    <property type="entry name" value="N-terminal domain of ligase-like"/>
    <property type="match status" value="1"/>
</dbReference>
<accession>A0A9D1PU60</accession>
<dbReference type="Pfam" id="PF00501">
    <property type="entry name" value="AMP-binding"/>
    <property type="match status" value="1"/>
</dbReference>
<name>A0A9D1PU60_9SPIO</name>
<evidence type="ECO:0000256" key="5">
    <source>
        <dbReference type="SAM" id="Phobius"/>
    </source>
</evidence>
<sequence>MMKEKKEKDKKIDYKAFRKIRRDDGLVMKFLPSYTFRSYVDTVSSRFKSRTMYSVFRAPEGSEISYMVFRKAVRAASSFFILNGYKKGDKIAIMAESSPSWMIFYCALTYIGLIAVPLLPDFSPLEADAILKHSEAVAVAVSEKCYQKVYNSLVERKIDLFRLEDLSYLPKELGYPESRNYHLQPGVSLKDFKINDKEIAKIDVEEKDTASIIYTSGTTGSSKAVVLTHLNLLRCADLSTDVYIKVKPGVRVLSILPMSHVYEFTIGQLLTTLQGAHITFLGKAPAVSILLPALSEIRPEVMLSVPLLIEKVYRAAVLPTIRDNKKIAKLIKNPITSAFIYSVIRKKLLSTFGHRLKFFGIGGAPLDPEVEAFLYKAKFPYAIGYGLTETSPLIAGCGPKKSMHKPGFVGKVVLDDEVVLDNKNEEGIGEILVKGVNVMSGYYKRDDLNEEAFTLDGYFRTGDLGYIDRHGFLSIRGRVKTMILGPAGENIYPELIENLINSQEFVEESLVVSENGGLLALIKIDVELMSKKLSISIDEAKSEAQKYVKKLRKTVNEQLNSYSRISEAELQEEPFDRTPTQKIKRFLYPKKKKNSEDKTEKKE</sequence>
<proteinExistence type="predicted"/>